<name>A0A2T5BHI9_MYCDI</name>
<comment type="caution">
    <text evidence="2">The sequence shown here is derived from an EMBL/GenBank/DDBJ whole genome shotgun (WGS) entry which is preliminary data.</text>
</comment>
<dbReference type="SUPFAM" id="SSF52540">
    <property type="entry name" value="P-loop containing nucleoside triphosphate hydrolases"/>
    <property type="match status" value="1"/>
</dbReference>
<evidence type="ECO:0000313" key="3">
    <source>
        <dbReference type="Proteomes" id="UP000241247"/>
    </source>
</evidence>
<dbReference type="AlphaFoldDB" id="A0A2T5BHI9"/>
<dbReference type="EMBL" id="PZZZ01000001">
    <property type="protein sequence ID" value="PTM98464.1"/>
    <property type="molecule type" value="Genomic_DNA"/>
</dbReference>
<keyword evidence="3" id="KW-1185">Reference proteome</keyword>
<proteinExistence type="predicted"/>
<dbReference type="Proteomes" id="UP000241247">
    <property type="component" value="Unassembled WGS sequence"/>
</dbReference>
<dbReference type="OrthoDB" id="8447154at2"/>
<keyword evidence="2" id="KW-0808">Transferase</keyword>
<organism evidence="2 3">
    <name type="scientific">Mycoplana dimorpha</name>
    <dbReference type="NCBI Taxonomy" id="28320"/>
    <lineage>
        <taxon>Bacteria</taxon>
        <taxon>Pseudomonadati</taxon>
        <taxon>Pseudomonadota</taxon>
        <taxon>Alphaproteobacteria</taxon>
        <taxon>Hyphomicrobiales</taxon>
        <taxon>Rhizobiaceae</taxon>
        <taxon>Mycoplana</taxon>
    </lineage>
</organism>
<accession>A0A2T5BHI9</accession>
<gene>
    <name evidence="2" type="ORF">C7449_101127</name>
</gene>
<dbReference type="InterPro" id="IPR027417">
    <property type="entry name" value="P-loop_NTPase"/>
</dbReference>
<reference evidence="2 3" key="1">
    <citation type="submission" date="2018-04" db="EMBL/GenBank/DDBJ databases">
        <title>Genomic Encyclopedia of Type Strains, Phase IV (KMG-IV): sequencing the most valuable type-strain genomes for metagenomic binning, comparative biology and taxonomic classification.</title>
        <authorList>
            <person name="Goeker M."/>
        </authorList>
    </citation>
    <scope>NUCLEOTIDE SEQUENCE [LARGE SCALE GENOMIC DNA]</scope>
    <source>
        <strain evidence="2 3">DSM 7138</strain>
    </source>
</reference>
<sequence length="411" mass="47110">MSGWKASAFASPQPTSAEEGAIRPPGREWTCGAKRRTGMNQNKPLRLVMHVGPHKTATTYLQANFHHNAEPLLQRGWLYPAIGERVGIAHHDLSDRPDQFLRRDGSAYRDFLMVMQRADREGLNVLLSSEGFRRWRKPHFQAISALIGDRSLHVVYTLRDPLDTFYSFWAQKAGMGSAPSLPKWMERPLRNPSRTAYLNPLREISPVLSLPGVDYKVLLYDEIRKRQLDIYSYFLQIALDIHDLQPTQQPTNQRLPIELTEFIRLLSKESGFPTGKSNSRKALHIGQAMHYLFSPEEKARIVATMASSGAPARRSLTVPRQSDEFRTIEKRLLAVLRERMHPRPDSDSIFAPGTATFAYYDDEELRKVPAVQELLQSALRRTRTTYPPLAALNMGKRLLVTWRSLRKRVRF</sequence>
<evidence type="ECO:0000313" key="2">
    <source>
        <dbReference type="EMBL" id="PTM98464.1"/>
    </source>
</evidence>
<evidence type="ECO:0000256" key="1">
    <source>
        <dbReference type="SAM" id="MobiDB-lite"/>
    </source>
</evidence>
<protein>
    <submittedName>
        <fullName evidence="2">Sulfotransferase domain-containing protein</fullName>
    </submittedName>
</protein>
<dbReference type="GO" id="GO:0016740">
    <property type="term" value="F:transferase activity"/>
    <property type="evidence" value="ECO:0007669"/>
    <property type="project" value="UniProtKB-KW"/>
</dbReference>
<feature type="region of interest" description="Disordered" evidence="1">
    <location>
        <begin position="1"/>
        <end position="29"/>
    </location>
</feature>